<dbReference type="CDD" id="cd00105">
    <property type="entry name" value="KH-I"/>
    <property type="match status" value="1"/>
</dbReference>
<feature type="compositionally biased region" description="Polar residues" evidence="3">
    <location>
        <begin position="607"/>
        <end position="618"/>
    </location>
</feature>
<dbReference type="Gene3D" id="3.30.1370.10">
    <property type="entry name" value="K Homology domain, type 1"/>
    <property type="match status" value="1"/>
</dbReference>
<dbReference type="InterPro" id="IPR032171">
    <property type="entry name" value="COR-A"/>
</dbReference>
<dbReference type="Proteomes" id="UP001159427">
    <property type="component" value="Unassembled WGS sequence"/>
</dbReference>
<evidence type="ECO:0000259" key="4">
    <source>
        <dbReference type="Pfam" id="PF00013"/>
    </source>
</evidence>
<feature type="region of interest" description="Disordered" evidence="3">
    <location>
        <begin position="1230"/>
        <end position="1249"/>
    </location>
</feature>
<dbReference type="Pfam" id="PF08477">
    <property type="entry name" value="Roc"/>
    <property type="match status" value="1"/>
</dbReference>
<keyword evidence="2" id="KW-0694">RNA-binding</keyword>
<accession>A0ABN8MJ32</accession>
<feature type="non-terminal residue" evidence="6">
    <location>
        <position position="1657"/>
    </location>
</feature>
<reference evidence="6 7" key="1">
    <citation type="submission" date="2022-05" db="EMBL/GenBank/DDBJ databases">
        <authorList>
            <consortium name="Genoscope - CEA"/>
            <person name="William W."/>
        </authorList>
    </citation>
    <scope>NUCLEOTIDE SEQUENCE [LARGE SCALE GENOMIC DNA]</scope>
</reference>
<dbReference type="Pfam" id="PF20706">
    <property type="entry name" value="GT4-conflict"/>
    <property type="match status" value="1"/>
</dbReference>
<feature type="domain" description="K Homology" evidence="4">
    <location>
        <begin position="13"/>
        <end position="67"/>
    </location>
</feature>
<sequence length="1657" mass="187365">SFTRTETPPVELVEVPKEYKGLVIGKWGKNLMDISNSTGAEVIRSRNGEVFITEGKEEEREQARMQIKVKIAGARLRGPGINKFGVYIDGLNLPEKCKLKLEQVSQEDRVVIPESYAQYRLKPVKEFMQQEVSPPTDKPIYLSGLVSDALESLQRIKQDMTTRENLKADMWCHFGKAVVRGPDQEEADGGRWSIDEATNKFKSSLGGNCWKIALKSGVKLDGKVLERHICETNPDEYLDYVARYELEFVTPCSYQVMCKVWVAKRNVGKKLEDIPAPPSDVKNILKKIEFKDETTRSRCKGWLVLPSRKYLQADILFPGCAFDCRLHIRGRIDNALVADYAPKTEVIQILARYLSDLTLTDEEGIGFCRLPEGKIPHGFHLIYKRCSKRSVYEISPGFTIILSKENSWRSDGRKEESRESTDLHLHCREWDDLLDNGDWNPEMIAETLPKFFRFVKKVQAIVLEGEVPPEILARGLAAVEAYNKALLSGKTVLKRLPLMLIGQDQAGKTSLKKSLRGMAFDPEEDSTDGIHVDPSFFNVCTETWRTGEQNEGQNSDKEISFDYQTALRIVDSLKKERKSTKVHTVTEKESSLFDSDSANVEPDTRNTKSSTVGENPQKSRYPPPTTSINIPSVALDPKESKPVGNFSAVDVPDEVASVAETLLQSARKDNEDDVYSTFWDFAGQSVYYVTHPLFLTKKAIYFLVYDLSLNPHDEAKPLVKSGVYKKTLESFSSLKTNLDYLEFWMKSVASLASQGECLSSELLPEKLPPVFLVCTHADTPYCGRDSKDLTIEIFGLLKNKPFGCHLHDVPFFVDNTRLRNNNSECSQVQLLRKELVSVAKELPLTHDTIPIKWLKFEKALQVAKKRGHKYITLETAKDIAKACDIDEDKEIKTLMDYLHDLRSLIHFDDNADLNKLVVLDPQWLVDVFKTVITVKPYDPYDRKEKKVVSLWCKLEKEGILDETLLAHVWGPLFDNHDEETYQILIEIMMKFSLLCPWPSGGKNKSYLVPSMLRSHPPEEVLGLVKKAKVPPLFVKFLNGQVPPDLFPRLVVQFCQWVKDECKVLEQPQLFHEFARLITSKDGDSVILMCHSSVVEVVVLGDDDSHKLAERLSANMTLSTDFQVETTKLICPSDVHRRLVSILERMHKESRWQRDMSYEISFLCPVCSPEGVVNYCQNHGTEKCKEEECLHFLCESELRNAKEIKVCHKASFAPNLRVQVKLFEPWFASSTEQGSRHPRSDGPTKEAGLRSIPEDCATELNITLLASEWGSSMGGLSTINRKLGVLLAKQPQVNVTVLVPQTACSEEDKKSASQSNVTIQEAKMRTGYDDPLDWLCSPPSSLSIDVIVGHGAKLGKQAQFITESHRCKWVQMVHTAPEELGMYKEYPEAVAKGEKKNKVEVDLCKLADLVVAVGAKLRDAYSSYLRSCEKSQDIIQLTPGTFDEFKAVKQAAQEGEKFKVLTFGRGDPEDFELKGYDIAPTALAKLEDNSYCLVFVGTPKGKQDEVKERLLESGIPKDQLIVREFIQSKEGLKELFCEVDLAIMPSRTEGFGLTGLEALSAGLPILVSGNSGFGHALRALPQGHSYVVESKNPNDWSKAIASVRQKERAKRLQDIQSLRTSYEERYNWEEQCTSLIEKLWSLTKALRIVRLSTRRRER</sequence>
<feature type="domain" description="COR" evidence="5">
    <location>
        <begin position="850"/>
        <end position="1012"/>
    </location>
</feature>
<dbReference type="PROSITE" id="PS50084">
    <property type="entry name" value="KH_TYPE_1"/>
    <property type="match status" value="1"/>
</dbReference>
<dbReference type="Pfam" id="PF16095">
    <property type="entry name" value="COR-A"/>
    <property type="match status" value="1"/>
</dbReference>
<evidence type="ECO:0000313" key="7">
    <source>
        <dbReference type="Proteomes" id="UP001159427"/>
    </source>
</evidence>
<dbReference type="InterPro" id="IPR027417">
    <property type="entry name" value="P-loop_NTPase"/>
</dbReference>
<evidence type="ECO:0000256" key="1">
    <source>
        <dbReference type="ARBA" id="ARBA00022737"/>
    </source>
</evidence>
<organism evidence="6 7">
    <name type="scientific">Porites evermanni</name>
    <dbReference type="NCBI Taxonomy" id="104178"/>
    <lineage>
        <taxon>Eukaryota</taxon>
        <taxon>Metazoa</taxon>
        <taxon>Cnidaria</taxon>
        <taxon>Anthozoa</taxon>
        <taxon>Hexacorallia</taxon>
        <taxon>Scleractinia</taxon>
        <taxon>Fungiina</taxon>
        <taxon>Poritidae</taxon>
        <taxon>Porites</taxon>
    </lineage>
</organism>
<dbReference type="Gene3D" id="3.40.50.2000">
    <property type="entry name" value="Glycogen Phosphorylase B"/>
    <property type="match status" value="2"/>
</dbReference>
<dbReference type="Gene3D" id="3.40.50.300">
    <property type="entry name" value="P-loop containing nucleotide triphosphate hydrolases"/>
    <property type="match status" value="1"/>
</dbReference>
<dbReference type="InterPro" id="IPR036612">
    <property type="entry name" value="KH_dom_type_1_sf"/>
</dbReference>
<feature type="non-terminal residue" evidence="6">
    <location>
        <position position="1"/>
    </location>
</feature>
<dbReference type="SUPFAM" id="SSF54791">
    <property type="entry name" value="Eukaryotic type KH-domain (KH-domain type I)"/>
    <property type="match status" value="1"/>
</dbReference>
<dbReference type="InterPro" id="IPR004088">
    <property type="entry name" value="KH_dom_type_1"/>
</dbReference>
<dbReference type="EMBL" id="CALNXI010000517">
    <property type="protein sequence ID" value="CAH3028515.1"/>
    <property type="molecule type" value="Genomic_DNA"/>
</dbReference>
<dbReference type="Pfam" id="PF00013">
    <property type="entry name" value="KH_1"/>
    <property type="match status" value="1"/>
</dbReference>
<dbReference type="InterPro" id="IPR036388">
    <property type="entry name" value="WH-like_DNA-bd_sf"/>
</dbReference>
<evidence type="ECO:0000259" key="5">
    <source>
        <dbReference type="Pfam" id="PF16095"/>
    </source>
</evidence>
<name>A0ABN8MJ32_9CNID</name>
<feature type="region of interest" description="Disordered" evidence="3">
    <location>
        <begin position="578"/>
        <end position="628"/>
    </location>
</feature>
<comment type="caution">
    <text evidence="6">The sequence shown here is derived from an EMBL/GenBank/DDBJ whole genome shotgun (WGS) entry which is preliminary data.</text>
</comment>
<keyword evidence="7" id="KW-1185">Reference proteome</keyword>
<dbReference type="PANTHER" id="PTHR47508">
    <property type="entry name" value="SAM DOMAIN-CONTAINING PROTEIN-RELATED"/>
    <property type="match status" value="1"/>
</dbReference>
<proteinExistence type="predicted"/>
<evidence type="ECO:0000256" key="3">
    <source>
        <dbReference type="SAM" id="MobiDB-lite"/>
    </source>
</evidence>
<keyword evidence="1" id="KW-0677">Repeat</keyword>
<evidence type="ECO:0000313" key="6">
    <source>
        <dbReference type="EMBL" id="CAH3028515.1"/>
    </source>
</evidence>
<dbReference type="PANTHER" id="PTHR47508:SF1">
    <property type="entry name" value="NON-SPECIFIC SERINE_THREONINE PROTEIN KINASE"/>
    <property type="match status" value="1"/>
</dbReference>
<protein>
    <submittedName>
        <fullName evidence="6">Uncharacterized protein</fullName>
    </submittedName>
</protein>
<dbReference type="SUPFAM" id="SSF52540">
    <property type="entry name" value="P-loop containing nucleoside triphosphate hydrolases"/>
    <property type="match status" value="1"/>
</dbReference>
<gene>
    <name evidence="6" type="ORF">PEVE_00034268</name>
</gene>
<dbReference type="SUPFAM" id="SSF53756">
    <property type="entry name" value="UDP-Glycosyltransferase/glycogen phosphorylase"/>
    <property type="match status" value="1"/>
</dbReference>
<feature type="compositionally biased region" description="Basic and acidic residues" evidence="3">
    <location>
        <begin position="1233"/>
        <end position="1247"/>
    </location>
</feature>
<dbReference type="CDD" id="cd03801">
    <property type="entry name" value="GT4_PimA-like"/>
    <property type="match status" value="1"/>
</dbReference>
<dbReference type="Gene3D" id="1.10.10.10">
    <property type="entry name" value="Winged helix-like DNA-binding domain superfamily/Winged helix DNA-binding domain"/>
    <property type="match status" value="1"/>
</dbReference>
<evidence type="ECO:0000256" key="2">
    <source>
        <dbReference type="PROSITE-ProRule" id="PRU00117"/>
    </source>
</evidence>